<dbReference type="Proteomes" id="UP001283361">
    <property type="component" value="Unassembled WGS sequence"/>
</dbReference>
<evidence type="ECO:0000313" key="2">
    <source>
        <dbReference type="Proteomes" id="UP001283361"/>
    </source>
</evidence>
<comment type="caution">
    <text evidence="1">The sequence shown here is derived from an EMBL/GenBank/DDBJ whole genome shotgun (WGS) entry which is preliminary data.</text>
</comment>
<dbReference type="AlphaFoldDB" id="A0AAE0XYD9"/>
<accession>A0AAE0XYD9</accession>
<organism evidence="1 2">
    <name type="scientific">Elysia crispata</name>
    <name type="common">lettuce slug</name>
    <dbReference type="NCBI Taxonomy" id="231223"/>
    <lineage>
        <taxon>Eukaryota</taxon>
        <taxon>Metazoa</taxon>
        <taxon>Spiralia</taxon>
        <taxon>Lophotrochozoa</taxon>
        <taxon>Mollusca</taxon>
        <taxon>Gastropoda</taxon>
        <taxon>Heterobranchia</taxon>
        <taxon>Euthyneura</taxon>
        <taxon>Panpulmonata</taxon>
        <taxon>Sacoglossa</taxon>
        <taxon>Placobranchoidea</taxon>
        <taxon>Plakobranchidae</taxon>
        <taxon>Elysia</taxon>
    </lineage>
</organism>
<protein>
    <submittedName>
        <fullName evidence="1">Uncharacterized protein</fullName>
    </submittedName>
</protein>
<proteinExistence type="predicted"/>
<dbReference type="EMBL" id="JAWDGP010007314">
    <property type="protein sequence ID" value="KAK3726250.1"/>
    <property type="molecule type" value="Genomic_DNA"/>
</dbReference>
<evidence type="ECO:0000313" key="1">
    <source>
        <dbReference type="EMBL" id="KAK3726250.1"/>
    </source>
</evidence>
<reference evidence="1" key="1">
    <citation type="journal article" date="2023" name="G3 (Bethesda)">
        <title>A reference genome for the long-term kleptoplast-retaining sea slug Elysia crispata morphotype clarki.</title>
        <authorList>
            <person name="Eastman K.E."/>
            <person name="Pendleton A.L."/>
            <person name="Shaikh M.A."/>
            <person name="Suttiyut T."/>
            <person name="Ogas R."/>
            <person name="Tomko P."/>
            <person name="Gavelis G."/>
            <person name="Widhalm J.R."/>
            <person name="Wisecaver J.H."/>
        </authorList>
    </citation>
    <scope>NUCLEOTIDE SEQUENCE</scope>
    <source>
        <strain evidence="1">ECLA1</strain>
    </source>
</reference>
<keyword evidence="2" id="KW-1185">Reference proteome</keyword>
<name>A0AAE0XYD9_9GAST</name>
<gene>
    <name evidence="1" type="ORF">RRG08_008631</name>
</gene>
<sequence length="77" mass="8953">MCMRYVVPLQYYLCSGHFQLYAGQKITDDINCTLFRPISTLLPACMDKLQETLIWKELESNQHIEVEIIARCSSKLP</sequence>